<reference evidence="2" key="3">
    <citation type="submission" date="2015-04" db="UniProtKB">
        <authorList>
            <consortium name="EnsemblPlants"/>
        </authorList>
    </citation>
    <scope>IDENTIFICATION</scope>
</reference>
<dbReference type="HOGENOM" id="CLU_312011_0_0_1"/>
<feature type="domain" description="KIB1-4 beta-propeller" evidence="1">
    <location>
        <begin position="537"/>
        <end position="837"/>
    </location>
</feature>
<evidence type="ECO:0000313" key="3">
    <source>
        <dbReference type="Proteomes" id="UP000032180"/>
    </source>
</evidence>
<dbReference type="PANTHER" id="PTHR33110:SF69">
    <property type="entry name" value="OS02G0318200 PROTEIN"/>
    <property type="match status" value="1"/>
</dbReference>
<dbReference type="Proteomes" id="UP000032180">
    <property type="component" value="Chromosome 2"/>
</dbReference>
<dbReference type="EnsemblPlants" id="LPERR02G11710.1">
    <property type="protein sequence ID" value="LPERR02G11710.1"/>
    <property type="gene ID" value="LPERR02G11710"/>
</dbReference>
<dbReference type="Pfam" id="PF03478">
    <property type="entry name" value="Beta-prop_KIB1-4"/>
    <property type="match status" value="2"/>
</dbReference>
<name>A0A0D9VFC0_9ORYZ</name>
<proteinExistence type="predicted"/>
<accession>A0A0D9VFC0</accession>
<reference evidence="3" key="2">
    <citation type="submission" date="2013-12" db="EMBL/GenBank/DDBJ databases">
        <authorList>
            <person name="Yu Y."/>
            <person name="Lee S."/>
            <person name="de Baynast K."/>
            <person name="Wissotski M."/>
            <person name="Liu L."/>
            <person name="Talag J."/>
            <person name="Goicoechea J."/>
            <person name="Angelova A."/>
            <person name="Jetty R."/>
            <person name="Kudrna D."/>
            <person name="Golser W."/>
            <person name="Rivera L."/>
            <person name="Zhang J."/>
            <person name="Wing R."/>
        </authorList>
    </citation>
    <scope>NUCLEOTIDE SEQUENCE</scope>
</reference>
<reference evidence="2 3" key="1">
    <citation type="submission" date="2012-08" db="EMBL/GenBank/DDBJ databases">
        <title>Oryza genome evolution.</title>
        <authorList>
            <person name="Wing R.A."/>
        </authorList>
    </citation>
    <scope>NUCLEOTIDE SEQUENCE</scope>
</reference>
<sequence>MADTTPSSSAADESSMAWTEIPEESVAGILRHLPCLLDHAMFSGVCTRWRFIARMHPPPMLPWLFMPSSPESTFFCVVCEDFHPGPNILANLRGARRYCGSFDGGWLAAAEVRTVIQRNRAGAPNFILDNPALVNHCTGERVDLPSDLRDFVPRVSIMDHIHAIIPSEPPRHNHRYCVAAVVSGKPNIAFWRPDMENYWIPPMLKWRFSPHRVWVKLLSRDPIEDVKHCASPLGVGFHVLNTKEDIVVYAPNPNDKHGELTMSSVKTHRIRRSPHNPNMPDPGEVLARYLVPSRGDLLMVVRYAHTMGTVATATVAFEVFRLEEHAPSWIWNKLDFDALTDRTIFLRRCSSVAVDMLKPCPLYIYFLDDSERLHGDGTEPVHQVNTPFPCADSGKCCFYNQDIVRCLPRDPPSYSSPWFWFFLPQKKINATIKSPNVLEVKTSNVRLPPDIPVTSPDSPGVAWGQLPEESVVGILLNLPCLLDHNMFAGICKRWRFVAGQKPPPVLPWLFMPSASANSFFCIPCGQTHTGPRMTYKSLGARRFCGTFPGGWLAAAELPIEIPATADGAPAKPWKTPFLINLCTDDRVFLPRQIRDKYDHPDLAVIDLIRGVILSDDPHTERYIAAAVVSGCSGKPKPNIAFWRPDMCYWTPPMLEWDSPVEQWQKLLSEDPIEDVKYFGLGELGVGFYVLNSKEELLVYTPNPSDKPRELTMSSVKAFRIDRSPPPTMPEPGEVHARYLLQSRGDLLMVIRYVSAGNATVAFDVFKLVPNPPSSWSWKKLSLDALTDRSMILVRGCSLAIEMRKKPCPLYIYFLDDSAGFPGAGPFPCADTGKCCFFNQEIVRCLPGPGQPPSDYSPWTWFVLTRNESLREWTRHQKQEAEQRAQQETQTPPRSMSWLKAWAELPIRCLVGILCHLPGSISSLTPAAGKKLPGPFFTRR</sequence>
<dbReference type="PANTHER" id="PTHR33110">
    <property type="entry name" value="F-BOX/KELCH-REPEAT PROTEIN-RELATED"/>
    <property type="match status" value="1"/>
</dbReference>
<protein>
    <recommendedName>
        <fullName evidence="1">KIB1-4 beta-propeller domain-containing protein</fullName>
    </recommendedName>
</protein>
<dbReference type="AlphaFoldDB" id="A0A0D9VFC0"/>
<evidence type="ECO:0000313" key="2">
    <source>
        <dbReference type="EnsemblPlants" id="LPERR02G11710.1"/>
    </source>
</evidence>
<evidence type="ECO:0000259" key="1">
    <source>
        <dbReference type="Pfam" id="PF03478"/>
    </source>
</evidence>
<dbReference type="Gramene" id="LPERR02G11710.1">
    <property type="protein sequence ID" value="LPERR02G11710.1"/>
    <property type="gene ID" value="LPERR02G11710"/>
</dbReference>
<dbReference type="STRING" id="77586.A0A0D9VFC0"/>
<keyword evidence="3" id="KW-1185">Reference proteome</keyword>
<feature type="domain" description="KIB1-4 beta-propeller" evidence="1">
    <location>
        <begin position="94"/>
        <end position="375"/>
    </location>
</feature>
<organism evidence="2 3">
    <name type="scientific">Leersia perrieri</name>
    <dbReference type="NCBI Taxonomy" id="77586"/>
    <lineage>
        <taxon>Eukaryota</taxon>
        <taxon>Viridiplantae</taxon>
        <taxon>Streptophyta</taxon>
        <taxon>Embryophyta</taxon>
        <taxon>Tracheophyta</taxon>
        <taxon>Spermatophyta</taxon>
        <taxon>Magnoliopsida</taxon>
        <taxon>Liliopsida</taxon>
        <taxon>Poales</taxon>
        <taxon>Poaceae</taxon>
        <taxon>BOP clade</taxon>
        <taxon>Oryzoideae</taxon>
        <taxon>Oryzeae</taxon>
        <taxon>Oryzinae</taxon>
        <taxon>Leersia</taxon>
    </lineage>
</organism>
<dbReference type="InterPro" id="IPR005174">
    <property type="entry name" value="KIB1-4_b-propeller"/>
</dbReference>